<reference evidence="7 8" key="1">
    <citation type="submission" date="2024-02" db="EMBL/GenBank/DDBJ databases">
        <title>High-quality chromosome-scale genome assembly of Pensacola bahiagrass (Paspalum notatum Flugge var. saurae).</title>
        <authorList>
            <person name="Vega J.M."/>
            <person name="Podio M."/>
            <person name="Orjuela J."/>
            <person name="Siena L.A."/>
            <person name="Pessino S.C."/>
            <person name="Combes M.C."/>
            <person name="Mariac C."/>
            <person name="Albertini E."/>
            <person name="Pupilli F."/>
            <person name="Ortiz J.P.A."/>
            <person name="Leblanc O."/>
        </authorList>
    </citation>
    <scope>NUCLEOTIDE SEQUENCE [LARGE SCALE GENOMIC DNA]</scope>
    <source>
        <strain evidence="7">R1</strain>
        <tissue evidence="7">Leaf</tissue>
    </source>
</reference>
<evidence type="ECO:0000313" key="8">
    <source>
        <dbReference type="Proteomes" id="UP001341281"/>
    </source>
</evidence>
<evidence type="ECO:0000256" key="2">
    <source>
        <dbReference type="ARBA" id="ARBA00022771"/>
    </source>
</evidence>
<feature type="coiled-coil region" evidence="5">
    <location>
        <begin position="98"/>
        <end position="125"/>
    </location>
</feature>
<dbReference type="PROSITE" id="PS51999">
    <property type="entry name" value="ZF_GRF"/>
    <property type="match status" value="1"/>
</dbReference>
<accession>A0AAQ3TZW7</accession>
<dbReference type="AlphaFoldDB" id="A0AAQ3TZW7"/>
<protein>
    <recommendedName>
        <fullName evidence="6">GRF-type domain-containing protein</fullName>
    </recommendedName>
</protein>
<feature type="domain" description="GRF-type" evidence="6">
    <location>
        <begin position="37"/>
        <end position="79"/>
    </location>
</feature>
<keyword evidence="5" id="KW-0175">Coiled coil</keyword>
<dbReference type="PANTHER" id="PTHR33248">
    <property type="entry name" value="ZINC ION-BINDING PROTEIN"/>
    <property type="match status" value="1"/>
</dbReference>
<sequence>MAESTSSRSSWAAERAAMGPPMPYREGALSYEPTVFCRCRLKSLRRISWSDGNPGRRFFRCRRCRTPSDYGFFSWIDDEYPQFLKDLLLDLRNAVWSLKDIEWMQQAVSKEIEALKENNHQLEVEDLCKAEELKAI</sequence>
<gene>
    <name evidence="7" type="ORF">U9M48_030317</name>
</gene>
<proteinExistence type="predicted"/>
<dbReference type="InterPro" id="IPR010666">
    <property type="entry name" value="Znf_GRF"/>
</dbReference>
<organism evidence="7 8">
    <name type="scientific">Paspalum notatum var. saurae</name>
    <dbReference type="NCBI Taxonomy" id="547442"/>
    <lineage>
        <taxon>Eukaryota</taxon>
        <taxon>Viridiplantae</taxon>
        <taxon>Streptophyta</taxon>
        <taxon>Embryophyta</taxon>
        <taxon>Tracheophyta</taxon>
        <taxon>Spermatophyta</taxon>
        <taxon>Magnoliopsida</taxon>
        <taxon>Liliopsida</taxon>
        <taxon>Poales</taxon>
        <taxon>Poaceae</taxon>
        <taxon>PACMAD clade</taxon>
        <taxon>Panicoideae</taxon>
        <taxon>Andropogonodae</taxon>
        <taxon>Paspaleae</taxon>
        <taxon>Paspalinae</taxon>
        <taxon>Paspalum</taxon>
    </lineage>
</organism>
<evidence type="ECO:0000313" key="7">
    <source>
        <dbReference type="EMBL" id="WVZ83144.1"/>
    </source>
</evidence>
<keyword evidence="8" id="KW-1185">Reference proteome</keyword>
<keyword evidence="2 4" id="KW-0863">Zinc-finger</keyword>
<dbReference type="GO" id="GO:0008270">
    <property type="term" value="F:zinc ion binding"/>
    <property type="evidence" value="ECO:0007669"/>
    <property type="project" value="UniProtKB-KW"/>
</dbReference>
<evidence type="ECO:0000256" key="5">
    <source>
        <dbReference type="SAM" id="Coils"/>
    </source>
</evidence>
<name>A0AAQ3TZW7_PASNO</name>
<evidence type="ECO:0000259" key="6">
    <source>
        <dbReference type="PROSITE" id="PS51999"/>
    </source>
</evidence>
<keyword evidence="3" id="KW-0862">Zinc</keyword>
<dbReference type="Pfam" id="PF06839">
    <property type="entry name" value="Zn_ribbon_GRF"/>
    <property type="match status" value="1"/>
</dbReference>
<evidence type="ECO:0000256" key="1">
    <source>
        <dbReference type="ARBA" id="ARBA00022723"/>
    </source>
</evidence>
<evidence type="ECO:0000256" key="4">
    <source>
        <dbReference type="PROSITE-ProRule" id="PRU01343"/>
    </source>
</evidence>
<evidence type="ECO:0000256" key="3">
    <source>
        <dbReference type="ARBA" id="ARBA00022833"/>
    </source>
</evidence>
<dbReference type="EMBL" id="CP144751">
    <property type="protein sequence ID" value="WVZ83144.1"/>
    <property type="molecule type" value="Genomic_DNA"/>
</dbReference>
<dbReference type="Proteomes" id="UP001341281">
    <property type="component" value="Chromosome 07"/>
</dbReference>
<keyword evidence="1" id="KW-0479">Metal-binding</keyword>